<comment type="similarity">
    <text evidence="2">Belongs to the HDGF family.</text>
</comment>
<dbReference type="PANTHER" id="PTHR12550:SF70">
    <property type="entry name" value="JIL-1 ANCHORING AND STABILIZING PROTEIN, ISOFORM A"/>
    <property type="match status" value="1"/>
</dbReference>
<feature type="domain" description="PWWP" evidence="6">
    <location>
        <begin position="10"/>
        <end position="65"/>
    </location>
</feature>
<keyword evidence="8" id="KW-1185">Reference proteome</keyword>
<feature type="compositionally biased region" description="Low complexity" evidence="5">
    <location>
        <begin position="106"/>
        <end position="117"/>
    </location>
</feature>
<dbReference type="SMART" id="SM00293">
    <property type="entry name" value="PWWP"/>
    <property type="match status" value="1"/>
</dbReference>
<dbReference type="SUPFAM" id="SSF63748">
    <property type="entry name" value="Tudor/PWWP/MBT"/>
    <property type="match status" value="1"/>
</dbReference>
<dbReference type="SUPFAM" id="SSF140576">
    <property type="entry name" value="HIV integrase-binding domain"/>
    <property type="match status" value="1"/>
</dbReference>
<dbReference type="InterPro" id="IPR036218">
    <property type="entry name" value="HIVI-bd_sf"/>
</dbReference>
<evidence type="ECO:0000256" key="3">
    <source>
        <dbReference type="ARBA" id="ARBA00023054"/>
    </source>
</evidence>
<feature type="compositionally biased region" description="Polar residues" evidence="5">
    <location>
        <begin position="124"/>
        <end position="149"/>
    </location>
</feature>
<dbReference type="Pfam" id="PF00855">
    <property type="entry name" value="PWWP"/>
    <property type="match status" value="1"/>
</dbReference>
<evidence type="ECO:0000256" key="1">
    <source>
        <dbReference type="ARBA" id="ARBA00004123"/>
    </source>
</evidence>
<organism evidence="7 8">
    <name type="scientific">Rhynocoris fuscipes</name>
    <dbReference type="NCBI Taxonomy" id="488301"/>
    <lineage>
        <taxon>Eukaryota</taxon>
        <taxon>Metazoa</taxon>
        <taxon>Ecdysozoa</taxon>
        <taxon>Arthropoda</taxon>
        <taxon>Hexapoda</taxon>
        <taxon>Insecta</taxon>
        <taxon>Pterygota</taxon>
        <taxon>Neoptera</taxon>
        <taxon>Paraneoptera</taxon>
        <taxon>Hemiptera</taxon>
        <taxon>Heteroptera</taxon>
        <taxon>Panheteroptera</taxon>
        <taxon>Cimicomorpha</taxon>
        <taxon>Reduviidae</taxon>
        <taxon>Harpactorinae</taxon>
        <taxon>Harpactorini</taxon>
        <taxon>Rhynocoris</taxon>
    </lineage>
</organism>
<proteinExistence type="inferred from homology"/>
<evidence type="ECO:0000256" key="5">
    <source>
        <dbReference type="SAM" id="MobiDB-lite"/>
    </source>
</evidence>
<gene>
    <name evidence="7" type="ORF">O3M35_008715</name>
</gene>
<dbReference type="EMBL" id="JAPXFL010000005">
    <property type="protein sequence ID" value="KAK9506856.1"/>
    <property type="molecule type" value="Genomic_DNA"/>
</dbReference>
<dbReference type="Proteomes" id="UP001461498">
    <property type="component" value="Unassembled WGS sequence"/>
</dbReference>
<name>A0AAW1D785_9HEMI</name>
<dbReference type="AlphaFoldDB" id="A0AAW1D785"/>
<dbReference type="CDD" id="cd05834">
    <property type="entry name" value="PWWP_HRP"/>
    <property type="match status" value="1"/>
</dbReference>
<dbReference type="InterPro" id="IPR035441">
    <property type="entry name" value="TFIIS/LEDGF_dom_sf"/>
</dbReference>
<comment type="caution">
    <text evidence="7">The sequence shown here is derived from an EMBL/GenBank/DDBJ whole genome shotgun (WGS) entry which is preliminary data.</text>
</comment>
<dbReference type="InterPro" id="IPR000313">
    <property type="entry name" value="PWWP_dom"/>
</dbReference>
<evidence type="ECO:0000256" key="2">
    <source>
        <dbReference type="ARBA" id="ARBA00005309"/>
    </source>
</evidence>
<dbReference type="PANTHER" id="PTHR12550">
    <property type="entry name" value="HEPATOMA-DERIVED GROWTH FACTOR-RELATED"/>
    <property type="match status" value="1"/>
</dbReference>
<evidence type="ECO:0000259" key="6">
    <source>
        <dbReference type="PROSITE" id="PS50812"/>
    </source>
</evidence>
<dbReference type="PROSITE" id="PS50812">
    <property type="entry name" value="PWWP"/>
    <property type="match status" value="1"/>
</dbReference>
<dbReference type="Gene3D" id="1.20.930.10">
    <property type="entry name" value="Conserved domain common to transcription factors TFIIS, elongin A, CRSP70"/>
    <property type="match status" value="1"/>
</dbReference>
<protein>
    <recommendedName>
        <fullName evidence="6">PWWP domain-containing protein</fullName>
    </recommendedName>
</protein>
<reference evidence="7 8" key="1">
    <citation type="submission" date="2022-12" db="EMBL/GenBank/DDBJ databases">
        <title>Chromosome-level genome assembly of true bugs.</title>
        <authorList>
            <person name="Ma L."/>
            <person name="Li H."/>
        </authorList>
    </citation>
    <scope>NUCLEOTIDE SEQUENCE [LARGE SCALE GENOMIC DNA]</scope>
    <source>
        <strain evidence="7">Lab_2022b</strain>
    </source>
</reference>
<dbReference type="InterPro" id="IPR021567">
    <property type="entry name" value="LEDGF_IBD"/>
</dbReference>
<sequence>MSKAKPKFAPGDKVFAKVRGYPPWPAKIEGLADETPNKMRYHVYFYGTGETAVIKAEDVFAFVENKVKFGKPKKQKYFQEALLQIEAELSPEEVKKANDLIEKQATDSSTNSINSDTPKPASLRRSSTSAKPAKLQQSAQPNNAATSNSKPKEKKRKAEDMAEESETTKKLRSSSSISVIEADTTTNKISAEVMSRSGRKIKPKRFADFDDGSGDDAAKPKSGKTKDDEDDEEEADDYLIARINDTDHVKIPLKLNRPDFYDVKNAEVWDDMVLKYANSLKKRIESEEDKQKFDFLHTESQLLEIDINIKSALNLQKAHPEKCLVLLDKLSELKITPLMLKKHPDLVHTIKKMRKYVGNVHRWNMNEEELAAFREKAGRIRVKSEHIYNKFKNLFLNPDINNFWEFFNKEVERFQEKTRSLTLHQLFSIVQEPE</sequence>
<comment type="subcellular location">
    <subcellularLocation>
        <location evidence="1">Nucleus</location>
    </subcellularLocation>
</comment>
<dbReference type="Gene3D" id="2.30.30.140">
    <property type="match status" value="1"/>
</dbReference>
<dbReference type="Pfam" id="PF11467">
    <property type="entry name" value="LEDGF"/>
    <property type="match status" value="1"/>
</dbReference>
<dbReference type="GO" id="GO:0005634">
    <property type="term" value="C:nucleus"/>
    <property type="evidence" value="ECO:0007669"/>
    <property type="project" value="UniProtKB-SubCell"/>
</dbReference>
<evidence type="ECO:0000313" key="7">
    <source>
        <dbReference type="EMBL" id="KAK9506856.1"/>
    </source>
</evidence>
<keyword evidence="4" id="KW-0539">Nucleus</keyword>
<feature type="region of interest" description="Disordered" evidence="5">
    <location>
        <begin position="98"/>
        <end position="177"/>
    </location>
</feature>
<keyword evidence="3" id="KW-0175">Coiled coil</keyword>
<feature type="region of interest" description="Disordered" evidence="5">
    <location>
        <begin position="201"/>
        <end position="234"/>
    </location>
</feature>
<feature type="compositionally biased region" description="Basic and acidic residues" evidence="5">
    <location>
        <begin position="216"/>
        <end position="227"/>
    </location>
</feature>
<accession>A0AAW1D785</accession>
<evidence type="ECO:0000313" key="8">
    <source>
        <dbReference type="Proteomes" id="UP001461498"/>
    </source>
</evidence>
<evidence type="ECO:0000256" key="4">
    <source>
        <dbReference type="ARBA" id="ARBA00023242"/>
    </source>
</evidence>